<accession>A0A4P6P609</accession>
<dbReference type="Proteomes" id="UP000290244">
    <property type="component" value="Chromosome"/>
</dbReference>
<dbReference type="Pfam" id="PF07676">
    <property type="entry name" value="PD40"/>
    <property type="match status" value="1"/>
</dbReference>
<dbReference type="AlphaFoldDB" id="A0A4P6P609"/>
<dbReference type="EMBL" id="CP034759">
    <property type="protein sequence ID" value="QBG35599.1"/>
    <property type="molecule type" value="Genomic_DNA"/>
</dbReference>
<keyword evidence="3" id="KW-1185">Reference proteome</keyword>
<dbReference type="KEGG" id="lsd:EMK97_07670"/>
<feature type="signal peptide" evidence="1">
    <location>
        <begin position="1"/>
        <end position="25"/>
    </location>
</feature>
<reference evidence="2 3" key="1">
    <citation type="submission" date="2018-12" db="EMBL/GenBank/DDBJ databases">
        <title>Complete genome of Litorilituus sediminis.</title>
        <authorList>
            <person name="Liu A."/>
            <person name="Rong J."/>
        </authorList>
    </citation>
    <scope>NUCLEOTIDE SEQUENCE [LARGE SCALE GENOMIC DNA]</scope>
    <source>
        <strain evidence="2 3">JCM 17549</strain>
    </source>
</reference>
<dbReference type="RefSeq" id="WP_130600932.1">
    <property type="nucleotide sequence ID" value="NZ_CP034759.1"/>
</dbReference>
<organism evidence="2 3">
    <name type="scientific">Litorilituus sediminis</name>
    <dbReference type="NCBI Taxonomy" id="718192"/>
    <lineage>
        <taxon>Bacteria</taxon>
        <taxon>Pseudomonadati</taxon>
        <taxon>Pseudomonadota</taxon>
        <taxon>Gammaproteobacteria</taxon>
        <taxon>Alteromonadales</taxon>
        <taxon>Colwelliaceae</taxon>
        <taxon>Litorilituus</taxon>
    </lineage>
</organism>
<dbReference type="InterPro" id="IPR011042">
    <property type="entry name" value="6-blade_b-propeller_TolB-like"/>
</dbReference>
<feature type="chain" id="PRO_5020998650" description="WD40 repeat domain-containing protein" evidence="1">
    <location>
        <begin position="26"/>
        <end position="305"/>
    </location>
</feature>
<name>A0A4P6P609_9GAMM</name>
<evidence type="ECO:0000313" key="2">
    <source>
        <dbReference type="EMBL" id="QBG35599.1"/>
    </source>
</evidence>
<keyword evidence="1" id="KW-0732">Signal</keyword>
<evidence type="ECO:0000256" key="1">
    <source>
        <dbReference type="SAM" id="SignalP"/>
    </source>
</evidence>
<evidence type="ECO:0000313" key="3">
    <source>
        <dbReference type="Proteomes" id="UP000290244"/>
    </source>
</evidence>
<evidence type="ECO:0008006" key="4">
    <source>
        <dbReference type="Google" id="ProtNLM"/>
    </source>
</evidence>
<protein>
    <recommendedName>
        <fullName evidence="4">WD40 repeat domain-containing protein</fullName>
    </recommendedName>
</protein>
<dbReference type="SUPFAM" id="SSF69304">
    <property type="entry name" value="Tricorn protease N-terminal domain"/>
    <property type="match status" value="1"/>
</dbReference>
<dbReference type="OrthoDB" id="9797498at2"/>
<sequence length="305" mass="34332">MNTLKPYLDLALALALLTLTASIYAKDNSGQAPSMGSEIYLYELQAKNGSYQISNGHNISNNPGYDNQPYFTNDNKSILFASNRDGKQTDIYSYSLAKKATTQLTFTPHNEFSPKAIVASNDISFVTEGENPYQSVWRLNQQTGKSTWMLNSIEPVGYYSANMVTGDVLFWSRYGYSVQYLNTKRNESRFVSGNALASSPQKIPNSRKFSFVHRQTNGETWIKAFAPKDFSITPIAPIYGNNIDYTWTANGDILRVENNQLYVWSNQDKNKQWRKTQDLSALFSGQISRLAISPNGKKIALVENN</sequence>
<dbReference type="Gene3D" id="2.120.10.30">
    <property type="entry name" value="TolB, C-terminal domain"/>
    <property type="match status" value="1"/>
</dbReference>
<dbReference type="InterPro" id="IPR011659">
    <property type="entry name" value="WD40"/>
</dbReference>
<proteinExistence type="predicted"/>
<gene>
    <name evidence="2" type="ORF">EMK97_07670</name>
</gene>